<dbReference type="SUPFAM" id="SSF55347">
    <property type="entry name" value="Glyceraldehyde-3-phosphate dehydrogenase-like, C-terminal domain"/>
    <property type="match status" value="1"/>
</dbReference>
<proteinExistence type="predicted"/>
<dbReference type="GO" id="GO:0000166">
    <property type="term" value="F:nucleotide binding"/>
    <property type="evidence" value="ECO:0007669"/>
    <property type="project" value="InterPro"/>
</dbReference>
<dbReference type="AlphaFoldDB" id="A0A484HMH1"/>
<evidence type="ECO:0000313" key="3">
    <source>
        <dbReference type="EMBL" id="VEN74491.1"/>
    </source>
</evidence>
<name>A0A484HMH1_9BACT</name>
<dbReference type="Gene3D" id="3.30.360.10">
    <property type="entry name" value="Dihydrodipicolinate Reductase, domain 2"/>
    <property type="match status" value="1"/>
</dbReference>
<dbReference type="PANTHER" id="PTHR43377">
    <property type="entry name" value="BILIVERDIN REDUCTASE A"/>
    <property type="match status" value="1"/>
</dbReference>
<organism evidence="3">
    <name type="scientific">uncultured Desulfobacteraceae bacterium</name>
    <dbReference type="NCBI Taxonomy" id="218296"/>
    <lineage>
        <taxon>Bacteria</taxon>
        <taxon>Pseudomonadati</taxon>
        <taxon>Thermodesulfobacteriota</taxon>
        <taxon>Desulfobacteria</taxon>
        <taxon>Desulfobacterales</taxon>
        <taxon>Desulfobacteraceae</taxon>
        <taxon>environmental samples</taxon>
    </lineage>
</organism>
<sequence length="330" mass="37046">MKIQKVGIVGLGSIGRRHLRNLKLVRPEIEISVVRSGYGPECIEQNLASYVFNNLEQAVEEGIQAAIISSPAPEHLRQATILSKKGVHLLIEKPLSHNMKNVAELISTVQKSGIIGLLGYTLRYDSAAKEFKKNLKEGLTGKLLQVRVECGSFLPDWRPNCDYLKSVSSSADLGGGVLLELSHELDYIHWFFGPMQSVFAYLHNSGFLGIDVEESADLLFVRPDDVPISLHMDFNRRHPERRCVAEGSEGQLSWNVITRKVKWAPAHQDVEERSFSMESDAAYQSQLLHFFDCIENNVQPCIELEDGKTVLKWIEAARISHTTGKRVDLL</sequence>
<dbReference type="Pfam" id="PF01408">
    <property type="entry name" value="GFO_IDH_MocA"/>
    <property type="match status" value="1"/>
</dbReference>
<dbReference type="InterPro" id="IPR051450">
    <property type="entry name" value="Gfo/Idh/MocA_Oxidoreductases"/>
</dbReference>
<dbReference type="InterPro" id="IPR000683">
    <property type="entry name" value="Gfo/Idh/MocA-like_OxRdtase_N"/>
</dbReference>
<evidence type="ECO:0008006" key="4">
    <source>
        <dbReference type="Google" id="ProtNLM"/>
    </source>
</evidence>
<protein>
    <recommendedName>
        <fullName evidence="4">Oxidoreductase</fullName>
    </recommendedName>
</protein>
<feature type="domain" description="GFO/IDH/MocA-like oxidoreductase" evidence="2">
    <location>
        <begin position="131"/>
        <end position="252"/>
    </location>
</feature>
<dbReference type="InterPro" id="IPR036291">
    <property type="entry name" value="NAD(P)-bd_dom_sf"/>
</dbReference>
<dbReference type="EMBL" id="CAACVI010000034">
    <property type="protein sequence ID" value="VEN74491.1"/>
    <property type="molecule type" value="Genomic_DNA"/>
</dbReference>
<evidence type="ECO:0000259" key="2">
    <source>
        <dbReference type="Pfam" id="PF22725"/>
    </source>
</evidence>
<dbReference type="PANTHER" id="PTHR43377:SF1">
    <property type="entry name" value="BILIVERDIN REDUCTASE A"/>
    <property type="match status" value="1"/>
</dbReference>
<dbReference type="SUPFAM" id="SSF51735">
    <property type="entry name" value="NAD(P)-binding Rossmann-fold domains"/>
    <property type="match status" value="1"/>
</dbReference>
<feature type="domain" description="Gfo/Idh/MocA-like oxidoreductase N-terminal" evidence="1">
    <location>
        <begin position="5"/>
        <end position="114"/>
    </location>
</feature>
<dbReference type="Gene3D" id="3.40.50.720">
    <property type="entry name" value="NAD(P)-binding Rossmann-like Domain"/>
    <property type="match status" value="1"/>
</dbReference>
<evidence type="ECO:0000259" key="1">
    <source>
        <dbReference type="Pfam" id="PF01408"/>
    </source>
</evidence>
<dbReference type="InterPro" id="IPR055170">
    <property type="entry name" value="GFO_IDH_MocA-like_dom"/>
</dbReference>
<dbReference type="Pfam" id="PF22725">
    <property type="entry name" value="GFO_IDH_MocA_C3"/>
    <property type="match status" value="1"/>
</dbReference>
<accession>A0A484HMH1</accession>
<gene>
    <name evidence="3" type="ORF">EPICR_40070</name>
</gene>
<reference evidence="3" key="1">
    <citation type="submission" date="2019-01" db="EMBL/GenBank/DDBJ databases">
        <authorList>
            <consortium name="Genoscope - CEA"/>
            <person name="William W."/>
        </authorList>
    </citation>
    <scope>NUCLEOTIDE SEQUENCE</scope>
    <source>
        <strain evidence="3">CR-1</strain>
    </source>
</reference>